<feature type="transmembrane region" description="Helical" evidence="1">
    <location>
        <begin position="40"/>
        <end position="56"/>
    </location>
</feature>
<evidence type="ECO:0000313" key="2">
    <source>
        <dbReference type="EMBL" id="GGD53176.1"/>
    </source>
</evidence>
<dbReference type="EMBL" id="BMFH01000001">
    <property type="protein sequence ID" value="GGD53176.1"/>
    <property type="molecule type" value="Genomic_DNA"/>
</dbReference>
<keyword evidence="1" id="KW-0812">Transmembrane</keyword>
<proteinExistence type="predicted"/>
<feature type="transmembrane region" description="Helical" evidence="1">
    <location>
        <begin position="333"/>
        <end position="352"/>
    </location>
</feature>
<dbReference type="RefSeq" id="WP_188370515.1">
    <property type="nucleotide sequence ID" value="NZ_BMFH01000001.1"/>
</dbReference>
<reference evidence="3" key="1">
    <citation type="journal article" date="2019" name="Int. J. Syst. Evol. Microbiol.">
        <title>The Global Catalogue of Microorganisms (GCM) 10K type strain sequencing project: providing services to taxonomists for standard genome sequencing and annotation.</title>
        <authorList>
            <consortium name="The Broad Institute Genomics Platform"/>
            <consortium name="The Broad Institute Genome Sequencing Center for Infectious Disease"/>
            <person name="Wu L."/>
            <person name="Ma J."/>
        </authorList>
    </citation>
    <scope>NUCLEOTIDE SEQUENCE [LARGE SCALE GENOMIC DNA]</scope>
    <source>
        <strain evidence="3">CGMCC 1.12606</strain>
    </source>
</reference>
<dbReference type="Proteomes" id="UP000625780">
    <property type="component" value="Unassembled WGS sequence"/>
</dbReference>
<feature type="transmembrane region" description="Helical" evidence="1">
    <location>
        <begin position="160"/>
        <end position="182"/>
    </location>
</feature>
<evidence type="ECO:0000313" key="3">
    <source>
        <dbReference type="Proteomes" id="UP000625780"/>
    </source>
</evidence>
<feature type="transmembrane region" description="Helical" evidence="1">
    <location>
        <begin position="235"/>
        <end position="258"/>
    </location>
</feature>
<feature type="transmembrane region" description="Helical" evidence="1">
    <location>
        <begin position="63"/>
        <end position="81"/>
    </location>
</feature>
<feature type="transmembrane region" description="Helical" evidence="1">
    <location>
        <begin position="194"/>
        <end position="215"/>
    </location>
</feature>
<accession>A0ABQ1R1S8</accession>
<keyword evidence="1" id="KW-0472">Membrane</keyword>
<gene>
    <name evidence="2" type="ORF">GCM10011361_19830</name>
</gene>
<keyword evidence="1" id="KW-1133">Transmembrane helix</keyword>
<feature type="transmembrane region" description="Helical" evidence="1">
    <location>
        <begin position="382"/>
        <end position="402"/>
    </location>
</feature>
<evidence type="ECO:0008006" key="4">
    <source>
        <dbReference type="Google" id="ProtNLM"/>
    </source>
</evidence>
<name>A0ABQ1R1S8_9FLAO</name>
<sequence>MSNALLRYWKLHKVSLLLSLLCGLLYYAFGYHLERSEFTKLFILYGLLFFLCYKLIQFEKWNFRLLLALGLIFRLVLFFSIPNLSQDFYRFLWDGHLVVAGQNPYLFTPAGLLEEPISLVPLSDYLLNGMGPLSASHFSNYPPLSQLLYGVSVWLGGGKVMSSLLVMRTVLLLADLGIFYFGRKLLKLLNRSPHLIFWYFLNPLVIIELVGNVHFEGLMLFFLLYAVYLIHSGRWIPAALVLSLSISVKLIPLMFLPLFFKTFGIVRGGLFNAIVLVGVAITALPFLHPQFSENYTATLSLWFSNFEFNASIYNVLKDLGNRIDIKSWEMIKIYGRIFPFLVILWVSILSFMKRNKTSGGLILSMLLALTVYFLLTPTVHPWYIISLVVLCLFTDFRFPLVWSAALVLSYSAYRTDPVVEESMGFLIVEYLSVYGFLIYELFKLRTFNSIIPKN</sequence>
<keyword evidence="3" id="KW-1185">Reference proteome</keyword>
<protein>
    <recommendedName>
        <fullName evidence="4">Mannosyltransferase</fullName>
    </recommendedName>
</protein>
<feature type="transmembrane region" description="Helical" evidence="1">
    <location>
        <begin position="270"/>
        <end position="288"/>
    </location>
</feature>
<dbReference type="Pfam" id="PF26314">
    <property type="entry name" value="MptA_B_family"/>
    <property type="match status" value="1"/>
</dbReference>
<comment type="caution">
    <text evidence="2">The sequence shown here is derived from an EMBL/GenBank/DDBJ whole genome shotgun (WGS) entry which is preliminary data.</text>
</comment>
<organism evidence="2 3">
    <name type="scientific">Muriicola marianensis</name>
    <dbReference type="NCBI Taxonomy" id="1324801"/>
    <lineage>
        <taxon>Bacteria</taxon>
        <taxon>Pseudomonadati</taxon>
        <taxon>Bacteroidota</taxon>
        <taxon>Flavobacteriia</taxon>
        <taxon>Flavobacteriales</taxon>
        <taxon>Flavobacteriaceae</taxon>
        <taxon>Muriicola</taxon>
    </lineage>
</organism>
<evidence type="ECO:0000256" key="1">
    <source>
        <dbReference type="SAM" id="Phobius"/>
    </source>
</evidence>
<feature type="transmembrane region" description="Helical" evidence="1">
    <location>
        <begin position="358"/>
        <end position="375"/>
    </location>
</feature>